<feature type="region of interest" description="Disordered" evidence="1">
    <location>
        <begin position="166"/>
        <end position="205"/>
    </location>
</feature>
<proteinExistence type="predicted"/>
<accession>A0A6H5G9D0</accession>
<feature type="compositionally biased region" description="Basic residues" evidence="1">
    <location>
        <begin position="172"/>
        <end position="181"/>
    </location>
</feature>
<evidence type="ECO:0000256" key="1">
    <source>
        <dbReference type="SAM" id="MobiDB-lite"/>
    </source>
</evidence>
<organism evidence="2 3">
    <name type="scientific">Nesidiocoris tenuis</name>
    <dbReference type="NCBI Taxonomy" id="355587"/>
    <lineage>
        <taxon>Eukaryota</taxon>
        <taxon>Metazoa</taxon>
        <taxon>Ecdysozoa</taxon>
        <taxon>Arthropoda</taxon>
        <taxon>Hexapoda</taxon>
        <taxon>Insecta</taxon>
        <taxon>Pterygota</taxon>
        <taxon>Neoptera</taxon>
        <taxon>Paraneoptera</taxon>
        <taxon>Hemiptera</taxon>
        <taxon>Heteroptera</taxon>
        <taxon>Panheteroptera</taxon>
        <taxon>Cimicomorpha</taxon>
        <taxon>Miridae</taxon>
        <taxon>Dicyphina</taxon>
        <taxon>Nesidiocoris</taxon>
    </lineage>
</organism>
<feature type="region of interest" description="Disordered" evidence="1">
    <location>
        <begin position="62"/>
        <end position="86"/>
    </location>
</feature>
<reference evidence="2 3" key="1">
    <citation type="submission" date="2020-02" db="EMBL/GenBank/DDBJ databases">
        <authorList>
            <person name="Ferguson B K."/>
        </authorList>
    </citation>
    <scope>NUCLEOTIDE SEQUENCE [LARGE SCALE GENOMIC DNA]</scope>
</reference>
<dbReference type="AlphaFoldDB" id="A0A6H5G9D0"/>
<evidence type="ECO:0000313" key="2">
    <source>
        <dbReference type="EMBL" id="CAA9999400.1"/>
    </source>
</evidence>
<feature type="compositionally biased region" description="Low complexity" evidence="1">
    <location>
        <begin position="71"/>
        <end position="86"/>
    </location>
</feature>
<sequence>MPSSERQHRHLTLHHVAVQRRQLQTTTKLLSMTTATTRAATTPPRQAKFAMPLSRLTINTTDWGSSHKSDPSTSSTTAAISATTAAMPSPWTRVTIRKRSVTQRAKLRPSNERMGMTCTNLSQYSDRRVFWARRIGRNSGRVGPGLMTVRLVAVLLADRAGPAMQGQISRPVGRRRRRLRRAAQNVGDHESAPRQGVRSCQDEHFSSRNLKKGSEKFVKTFKESNKLKKFKIGSVELPQIAKNAKKEKSRPNEKPVVQSEKGVETFKEFDKLSSKSMLDLELQRMAVIKMLNISATICIRFTTYRYIWTCFAHPSQVPNLILPKNVFRMQPVGGVDYSRTMRACNRRVILPAGRLRLPNLRRRRRLICELLPQADRRLHETTSIPYHPKTVSDQLDNTLVN</sequence>
<evidence type="ECO:0000313" key="3">
    <source>
        <dbReference type="Proteomes" id="UP000479000"/>
    </source>
</evidence>
<protein>
    <submittedName>
        <fullName evidence="2">Uncharacterized protein</fullName>
    </submittedName>
</protein>
<keyword evidence="3" id="KW-1185">Reference proteome</keyword>
<name>A0A6H5G9D0_9HEMI</name>
<gene>
    <name evidence="2" type="ORF">NTEN_LOCUS5683</name>
</gene>
<dbReference type="EMBL" id="CADCXU010008756">
    <property type="protein sequence ID" value="CAA9999400.1"/>
    <property type="molecule type" value="Genomic_DNA"/>
</dbReference>
<dbReference type="Proteomes" id="UP000479000">
    <property type="component" value="Unassembled WGS sequence"/>
</dbReference>